<dbReference type="Ensembl" id="ENSSDAT00000016602.1">
    <property type="protein sequence ID" value="ENSSDAP00000014645.1"/>
    <property type="gene ID" value="ENSSDAG00000013208.1"/>
</dbReference>
<keyword evidence="2" id="KW-1185">Reference proteome</keyword>
<reference evidence="1" key="1">
    <citation type="submission" date="2025-08" db="UniProtKB">
        <authorList>
            <consortium name="Ensembl"/>
        </authorList>
    </citation>
    <scope>IDENTIFICATION</scope>
</reference>
<evidence type="ECO:0000313" key="1">
    <source>
        <dbReference type="Ensembl" id="ENSSDAP00000014645.1"/>
    </source>
</evidence>
<reference evidence="1" key="2">
    <citation type="submission" date="2025-09" db="UniProtKB">
        <authorList>
            <consortium name="Ensembl"/>
        </authorList>
    </citation>
    <scope>IDENTIFICATION</scope>
</reference>
<evidence type="ECO:0000313" key="2">
    <source>
        <dbReference type="Proteomes" id="UP000694422"/>
    </source>
</evidence>
<accession>A0A8C9PXT4</accession>
<sequence>LAPKVSLRPQAGAGCPSPSPFPGLWPRAVAQVFAQFADPKVLHFSCLTLDRHLGKASRVLSCASLLSCGWDWEEEEAQSWLNCPKGLKHRYEVWVLVSTHPLSPNQTNATLSDLLWPLRHVLFLTPSWNWLSSSKDQVLFLFPFSIGK</sequence>
<proteinExistence type="predicted"/>
<dbReference type="Proteomes" id="UP000694422">
    <property type="component" value="Unplaced"/>
</dbReference>
<name>A0A8C9PXT4_SPEDA</name>
<protein>
    <submittedName>
        <fullName evidence="1">Uncharacterized protein</fullName>
    </submittedName>
</protein>
<dbReference type="AlphaFoldDB" id="A0A8C9PXT4"/>
<organism evidence="1 2">
    <name type="scientific">Spermophilus dauricus</name>
    <name type="common">Daurian ground squirrel</name>
    <dbReference type="NCBI Taxonomy" id="99837"/>
    <lineage>
        <taxon>Eukaryota</taxon>
        <taxon>Metazoa</taxon>
        <taxon>Chordata</taxon>
        <taxon>Craniata</taxon>
        <taxon>Vertebrata</taxon>
        <taxon>Euteleostomi</taxon>
        <taxon>Mammalia</taxon>
        <taxon>Eutheria</taxon>
        <taxon>Euarchontoglires</taxon>
        <taxon>Glires</taxon>
        <taxon>Rodentia</taxon>
        <taxon>Sciuromorpha</taxon>
        <taxon>Sciuridae</taxon>
        <taxon>Xerinae</taxon>
        <taxon>Marmotini</taxon>
        <taxon>Spermophilus</taxon>
    </lineage>
</organism>